<name>A0AA86TLI1_9EUKA</name>
<evidence type="ECO:0000256" key="1">
    <source>
        <dbReference type="SAM" id="Phobius"/>
    </source>
</evidence>
<reference evidence="3 4" key="2">
    <citation type="submission" date="2024-07" db="EMBL/GenBank/DDBJ databases">
        <authorList>
            <person name="Akdeniz Z."/>
        </authorList>
    </citation>
    <scope>NUCLEOTIDE SEQUENCE [LARGE SCALE GENOMIC DNA]</scope>
</reference>
<dbReference type="EMBL" id="CAXDID020000053">
    <property type="protein sequence ID" value="CAL6005931.1"/>
    <property type="molecule type" value="Genomic_DNA"/>
</dbReference>
<evidence type="ECO:0000313" key="2">
    <source>
        <dbReference type="EMBL" id="CAI9916483.1"/>
    </source>
</evidence>
<dbReference type="Proteomes" id="UP001642409">
    <property type="component" value="Unassembled WGS sequence"/>
</dbReference>
<keyword evidence="1" id="KW-0472">Membrane</keyword>
<protein>
    <submittedName>
        <fullName evidence="3">Hypothetical_protein</fullName>
    </submittedName>
</protein>
<evidence type="ECO:0000313" key="4">
    <source>
        <dbReference type="Proteomes" id="UP001642409"/>
    </source>
</evidence>
<comment type="caution">
    <text evidence="2">The sequence shown here is derived from an EMBL/GenBank/DDBJ whole genome shotgun (WGS) entry which is preliminary data.</text>
</comment>
<feature type="transmembrane region" description="Helical" evidence="1">
    <location>
        <begin position="12"/>
        <end position="38"/>
    </location>
</feature>
<reference evidence="2" key="1">
    <citation type="submission" date="2023-06" db="EMBL/GenBank/DDBJ databases">
        <authorList>
            <person name="Kurt Z."/>
        </authorList>
    </citation>
    <scope>NUCLEOTIDE SEQUENCE</scope>
</reference>
<keyword evidence="4" id="KW-1185">Reference proteome</keyword>
<organism evidence="2">
    <name type="scientific">Hexamita inflata</name>
    <dbReference type="NCBI Taxonomy" id="28002"/>
    <lineage>
        <taxon>Eukaryota</taxon>
        <taxon>Metamonada</taxon>
        <taxon>Diplomonadida</taxon>
        <taxon>Hexamitidae</taxon>
        <taxon>Hexamitinae</taxon>
        <taxon>Hexamita</taxon>
    </lineage>
</organism>
<evidence type="ECO:0000313" key="3">
    <source>
        <dbReference type="EMBL" id="CAL6005931.1"/>
    </source>
</evidence>
<dbReference type="EMBL" id="CATOUU010000108">
    <property type="protein sequence ID" value="CAI9916483.1"/>
    <property type="molecule type" value="Genomic_DNA"/>
</dbReference>
<sequence length="432" mass="50922">MQNCSDSTKKKIIISLLVLLSPITVPFALVMFLCYLVFIRPIQYIDTRIIKKQYQKQRLNKLRNSPEKIIDNKNIFILGQIQQVSDMMFTFKPIPDMDIYVALISGNIVWLNNELRVINYKPVQYSFCVGQDELFIYSVSHKFYKRYVSPMSYHVPIGYLNTICRFQGQIYLAVLDFIFILTQIGLELVYQIPDYGLLHRNSSCLYTQTQIFSFNHKLYVCNNSTTLFELKNKSFKQVSKVYNTIYFQFCENLFCLNVDKLYKVNSDFSLQFFAQIEFSRVLFSSSALVVLATCDHELNEHIVYVLNLLDVKILTFPQSNEFNKINAELNWSGYCIRNEFLQQQLGVDFWQRAEDRERAFYGNQLKHAEFVFECKLECLNQNRQEKIANQFEIIKQTIKTQMEKINGGMELLLNQQKLAILRFQQLIDEGEQ</sequence>
<gene>
    <name evidence="3" type="ORF">HINF_LOCUS19857</name>
    <name evidence="2" type="ORF">HINF_LOCUS4128</name>
</gene>
<keyword evidence="1" id="KW-0812">Transmembrane</keyword>
<dbReference type="AlphaFoldDB" id="A0AA86TLI1"/>
<keyword evidence="1" id="KW-1133">Transmembrane helix</keyword>
<proteinExistence type="predicted"/>
<accession>A0AA86TLI1</accession>